<evidence type="ECO:0000313" key="3">
    <source>
        <dbReference type="Proteomes" id="UP000053593"/>
    </source>
</evidence>
<dbReference type="AlphaFoldDB" id="A0A0D0BAY1"/>
<evidence type="ECO:0000313" key="2">
    <source>
        <dbReference type="EMBL" id="KIK60890.1"/>
    </source>
</evidence>
<organism evidence="2 3">
    <name type="scientific">Collybiopsis luxurians FD-317 M1</name>
    <dbReference type="NCBI Taxonomy" id="944289"/>
    <lineage>
        <taxon>Eukaryota</taxon>
        <taxon>Fungi</taxon>
        <taxon>Dikarya</taxon>
        <taxon>Basidiomycota</taxon>
        <taxon>Agaricomycotina</taxon>
        <taxon>Agaricomycetes</taxon>
        <taxon>Agaricomycetidae</taxon>
        <taxon>Agaricales</taxon>
        <taxon>Marasmiineae</taxon>
        <taxon>Omphalotaceae</taxon>
        <taxon>Collybiopsis</taxon>
        <taxon>Collybiopsis luxurians</taxon>
    </lineage>
</organism>
<dbReference type="Proteomes" id="UP000053593">
    <property type="component" value="Unassembled WGS sequence"/>
</dbReference>
<feature type="region of interest" description="Disordered" evidence="1">
    <location>
        <begin position="61"/>
        <end position="94"/>
    </location>
</feature>
<name>A0A0D0BAY1_9AGAR</name>
<protein>
    <submittedName>
        <fullName evidence="2">Uncharacterized protein</fullName>
    </submittedName>
</protein>
<feature type="compositionally biased region" description="Pro residues" evidence="1">
    <location>
        <begin position="65"/>
        <end position="84"/>
    </location>
</feature>
<dbReference type="HOGENOM" id="CLU_2386385_0_0_1"/>
<gene>
    <name evidence="2" type="ORF">GYMLUDRAFT_244043</name>
</gene>
<keyword evidence="3" id="KW-1185">Reference proteome</keyword>
<dbReference type="EMBL" id="KN834773">
    <property type="protein sequence ID" value="KIK60890.1"/>
    <property type="molecule type" value="Genomic_DNA"/>
</dbReference>
<evidence type="ECO:0000256" key="1">
    <source>
        <dbReference type="SAM" id="MobiDB-lite"/>
    </source>
</evidence>
<sequence length="94" mass="10281">MLKLPNLRQAVLARNQELSKRFRGPSISGVWARRGKSKTVSSPIFPPLVLSESFPSFPSLRSTPFPVPPSSIPPPLPPSLPPPYANYSNTRSSV</sequence>
<proteinExistence type="predicted"/>
<reference evidence="2 3" key="1">
    <citation type="submission" date="2014-04" db="EMBL/GenBank/DDBJ databases">
        <title>Evolutionary Origins and Diversification of the Mycorrhizal Mutualists.</title>
        <authorList>
            <consortium name="DOE Joint Genome Institute"/>
            <consortium name="Mycorrhizal Genomics Consortium"/>
            <person name="Kohler A."/>
            <person name="Kuo A."/>
            <person name="Nagy L.G."/>
            <person name="Floudas D."/>
            <person name="Copeland A."/>
            <person name="Barry K.W."/>
            <person name="Cichocki N."/>
            <person name="Veneault-Fourrey C."/>
            <person name="LaButti K."/>
            <person name="Lindquist E.A."/>
            <person name="Lipzen A."/>
            <person name="Lundell T."/>
            <person name="Morin E."/>
            <person name="Murat C."/>
            <person name="Riley R."/>
            <person name="Ohm R."/>
            <person name="Sun H."/>
            <person name="Tunlid A."/>
            <person name="Henrissat B."/>
            <person name="Grigoriev I.V."/>
            <person name="Hibbett D.S."/>
            <person name="Martin F."/>
        </authorList>
    </citation>
    <scope>NUCLEOTIDE SEQUENCE [LARGE SCALE GENOMIC DNA]</scope>
    <source>
        <strain evidence="2 3">FD-317 M1</strain>
    </source>
</reference>
<accession>A0A0D0BAY1</accession>